<dbReference type="AlphaFoldDB" id="A0AAQ3NB22"/>
<dbReference type="SUPFAM" id="SSF81382">
    <property type="entry name" value="Skp1 dimerisation domain-like"/>
    <property type="match status" value="1"/>
</dbReference>
<keyword evidence="11" id="KW-1185">Reference proteome</keyword>
<comment type="subunit">
    <text evidence="4">Part of a SCF (SKP1-cullin-F-box) protein ligase complex.</text>
</comment>
<dbReference type="EMBL" id="CP144695">
    <property type="protein sequence ID" value="WVZ05571.1"/>
    <property type="molecule type" value="Genomic_DNA"/>
</dbReference>
<dbReference type="GO" id="GO:0006511">
    <property type="term" value="P:ubiquitin-dependent protein catabolic process"/>
    <property type="evidence" value="ECO:0007669"/>
    <property type="project" value="InterPro"/>
</dbReference>
<keyword evidence="6" id="KW-0539">Nucleus</keyword>
<evidence type="ECO:0000256" key="4">
    <source>
        <dbReference type="ARBA" id="ARBA00011621"/>
    </source>
</evidence>
<proteinExistence type="inferred from homology"/>
<dbReference type="InterPro" id="IPR016073">
    <property type="entry name" value="Skp1_comp_POZ"/>
</dbReference>
<dbReference type="GO" id="GO:0005634">
    <property type="term" value="C:nucleus"/>
    <property type="evidence" value="ECO:0007669"/>
    <property type="project" value="UniProtKB-SubCell"/>
</dbReference>
<evidence type="ECO:0000259" key="8">
    <source>
        <dbReference type="Pfam" id="PF01466"/>
    </source>
</evidence>
<protein>
    <recommendedName>
        <fullName evidence="12">SKP1-like protein 21</fullName>
    </recommendedName>
</protein>
<dbReference type="PANTHER" id="PTHR11165">
    <property type="entry name" value="SKP1"/>
    <property type="match status" value="1"/>
</dbReference>
<comment type="pathway">
    <text evidence="2">Protein modification; protein ubiquitination.</text>
</comment>
<dbReference type="Proteomes" id="UP001374535">
    <property type="component" value="Chromosome 6"/>
</dbReference>
<evidence type="ECO:0000259" key="9">
    <source>
        <dbReference type="Pfam" id="PF03931"/>
    </source>
</evidence>
<dbReference type="InterPro" id="IPR016072">
    <property type="entry name" value="Skp1_comp_dimer"/>
</dbReference>
<evidence type="ECO:0008006" key="12">
    <source>
        <dbReference type="Google" id="ProtNLM"/>
    </source>
</evidence>
<name>A0AAQ3NB22_VIGMU</name>
<evidence type="ECO:0000256" key="6">
    <source>
        <dbReference type="ARBA" id="ARBA00023242"/>
    </source>
</evidence>
<dbReference type="FunFam" id="3.30.710.10:FF:000022">
    <property type="entry name" value="SKP1-like protein 21 isoform X1"/>
    <property type="match status" value="1"/>
</dbReference>
<organism evidence="10 11">
    <name type="scientific">Vigna mungo</name>
    <name type="common">Black gram</name>
    <name type="synonym">Phaseolus mungo</name>
    <dbReference type="NCBI Taxonomy" id="3915"/>
    <lineage>
        <taxon>Eukaryota</taxon>
        <taxon>Viridiplantae</taxon>
        <taxon>Streptophyta</taxon>
        <taxon>Embryophyta</taxon>
        <taxon>Tracheophyta</taxon>
        <taxon>Spermatophyta</taxon>
        <taxon>Magnoliopsida</taxon>
        <taxon>eudicotyledons</taxon>
        <taxon>Gunneridae</taxon>
        <taxon>Pentapetalae</taxon>
        <taxon>rosids</taxon>
        <taxon>fabids</taxon>
        <taxon>Fabales</taxon>
        <taxon>Fabaceae</taxon>
        <taxon>Papilionoideae</taxon>
        <taxon>50 kb inversion clade</taxon>
        <taxon>NPAAA clade</taxon>
        <taxon>indigoferoid/millettioid clade</taxon>
        <taxon>Phaseoleae</taxon>
        <taxon>Vigna</taxon>
    </lineage>
</organism>
<feature type="domain" description="SKP1 component dimerisation" evidence="8">
    <location>
        <begin position="109"/>
        <end position="144"/>
    </location>
</feature>
<evidence type="ECO:0000256" key="2">
    <source>
        <dbReference type="ARBA" id="ARBA00004906"/>
    </source>
</evidence>
<evidence type="ECO:0000256" key="1">
    <source>
        <dbReference type="ARBA" id="ARBA00004123"/>
    </source>
</evidence>
<evidence type="ECO:0000256" key="3">
    <source>
        <dbReference type="ARBA" id="ARBA00009993"/>
    </source>
</evidence>
<dbReference type="Pfam" id="PF03931">
    <property type="entry name" value="Skp1_POZ"/>
    <property type="match status" value="1"/>
</dbReference>
<dbReference type="InterPro" id="IPR036296">
    <property type="entry name" value="SKP1-like_dim_sf"/>
</dbReference>
<dbReference type="SUPFAM" id="SSF54695">
    <property type="entry name" value="POZ domain"/>
    <property type="match status" value="1"/>
</dbReference>
<sequence>MVSGMMKPYIWLETSDGSIQQVEQEIAMYCPLICKEIIQKGMGSSKNCAICLPQRVSPATLSLILDYCRFHQVPGRSNKERKSYDEKFVRMDTKRLCELTSAADSLQLKPLVDLTSRALARIIEGKSPEEIREIFHLPDDLTEEVNGQNIRHPDSEADIIAETSISHTENVFPHKEFDDGDIDDGIDPALKEKIDRYKSKPYVFGNHFEHREVEDFARRLNSDWPERMQELLSSGQERKTRLFSPNGNSFLRRNACMFFHCL</sequence>
<dbReference type="InterPro" id="IPR016897">
    <property type="entry name" value="SKP1"/>
</dbReference>
<evidence type="ECO:0000256" key="5">
    <source>
        <dbReference type="ARBA" id="ARBA00022786"/>
    </source>
</evidence>
<comment type="function">
    <text evidence="7">Involved in ubiquitination and subsequent proteasomal degradation of target proteins. Together with CUL1, RBX1 and a F-box protein, it forms a SCF E3 ubiquitin ligase complex. The functional specificity of this complex depends on the type of F-box protein. In the SCF complex, it serves as an adapter that links the F-box protein to CUL1.</text>
</comment>
<reference evidence="10 11" key="1">
    <citation type="journal article" date="2023" name="Life. Sci Alliance">
        <title>Evolutionary insights into 3D genome organization and epigenetic landscape of Vigna mungo.</title>
        <authorList>
            <person name="Junaid A."/>
            <person name="Singh B."/>
            <person name="Bhatia S."/>
        </authorList>
    </citation>
    <scope>NUCLEOTIDE SEQUENCE [LARGE SCALE GENOMIC DNA]</scope>
    <source>
        <strain evidence="10">Urdbean</strain>
    </source>
</reference>
<comment type="subcellular location">
    <subcellularLocation>
        <location evidence="1">Nucleus</location>
    </subcellularLocation>
</comment>
<evidence type="ECO:0000256" key="7">
    <source>
        <dbReference type="ARBA" id="ARBA00054396"/>
    </source>
</evidence>
<dbReference type="SMART" id="SM00512">
    <property type="entry name" value="Skp1"/>
    <property type="match status" value="1"/>
</dbReference>
<gene>
    <name evidence="10" type="ORF">V8G54_018917</name>
</gene>
<feature type="domain" description="SKP1 component POZ" evidence="9">
    <location>
        <begin position="9"/>
        <end position="72"/>
    </location>
</feature>
<dbReference type="GO" id="GO:0009867">
    <property type="term" value="P:jasmonic acid mediated signaling pathway"/>
    <property type="evidence" value="ECO:0007669"/>
    <property type="project" value="UniProtKB-ARBA"/>
</dbReference>
<evidence type="ECO:0000313" key="10">
    <source>
        <dbReference type="EMBL" id="WVZ05571.1"/>
    </source>
</evidence>
<dbReference type="Gene3D" id="3.30.710.10">
    <property type="entry name" value="Potassium Channel Kv1.1, Chain A"/>
    <property type="match status" value="1"/>
</dbReference>
<dbReference type="Pfam" id="PF01466">
    <property type="entry name" value="Skp1"/>
    <property type="match status" value="1"/>
</dbReference>
<evidence type="ECO:0000313" key="11">
    <source>
        <dbReference type="Proteomes" id="UP001374535"/>
    </source>
</evidence>
<dbReference type="InterPro" id="IPR001232">
    <property type="entry name" value="SKP1-like"/>
</dbReference>
<dbReference type="InterPro" id="IPR011333">
    <property type="entry name" value="SKP1/BTB/POZ_sf"/>
</dbReference>
<keyword evidence="5" id="KW-0833">Ubl conjugation pathway</keyword>
<comment type="similarity">
    <text evidence="3">Belongs to the SKP1 family.</text>
</comment>
<accession>A0AAQ3NB22</accession>